<feature type="transmembrane region" description="Helical" evidence="1">
    <location>
        <begin position="135"/>
        <end position="155"/>
    </location>
</feature>
<dbReference type="EMBL" id="JBHTLY010000002">
    <property type="protein sequence ID" value="MFD1201453.1"/>
    <property type="molecule type" value="Genomic_DNA"/>
</dbReference>
<dbReference type="InterPro" id="IPR017946">
    <property type="entry name" value="PLC-like_Pdiesterase_TIM-brl"/>
</dbReference>
<comment type="caution">
    <text evidence="3">The sequence shown here is derived from an EMBL/GenBank/DDBJ whole genome shotgun (WGS) entry which is preliminary data.</text>
</comment>
<dbReference type="RefSeq" id="WP_343958203.1">
    <property type="nucleotide sequence ID" value="NZ_BAAAKZ010000002.1"/>
</dbReference>
<organism evidence="3 4">
    <name type="scientific">Leucobacter albus</name>
    <dbReference type="NCBI Taxonomy" id="272210"/>
    <lineage>
        <taxon>Bacteria</taxon>
        <taxon>Bacillati</taxon>
        <taxon>Actinomycetota</taxon>
        <taxon>Actinomycetes</taxon>
        <taxon>Micrococcales</taxon>
        <taxon>Microbacteriaceae</taxon>
        <taxon>Leucobacter</taxon>
    </lineage>
</organism>
<feature type="transmembrane region" description="Helical" evidence="1">
    <location>
        <begin position="175"/>
        <end position="203"/>
    </location>
</feature>
<dbReference type="PANTHER" id="PTHR46211:SF8">
    <property type="entry name" value="PHOSPHODIESTERASE"/>
    <property type="match status" value="1"/>
</dbReference>
<protein>
    <submittedName>
        <fullName evidence="3">Glycerophosphodiester phosphodiesterase family protein</fullName>
    </submittedName>
</protein>
<keyword evidence="1" id="KW-1133">Transmembrane helix</keyword>
<dbReference type="PROSITE" id="PS51704">
    <property type="entry name" value="GP_PDE"/>
    <property type="match status" value="1"/>
</dbReference>
<feature type="transmembrane region" description="Helical" evidence="1">
    <location>
        <begin position="224"/>
        <end position="250"/>
    </location>
</feature>
<dbReference type="InterPro" id="IPR030395">
    <property type="entry name" value="GP_PDE_dom"/>
</dbReference>
<proteinExistence type="predicted"/>
<dbReference type="Pfam" id="PF10110">
    <property type="entry name" value="GPDPase_memb"/>
    <property type="match status" value="1"/>
</dbReference>
<feature type="domain" description="GP-PDE" evidence="2">
    <location>
        <begin position="370"/>
        <end position="599"/>
    </location>
</feature>
<name>A0ABW3TPU4_9MICO</name>
<keyword evidence="1" id="KW-0472">Membrane</keyword>
<evidence type="ECO:0000256" key="1">
    <source>
        <dbReference type="SAM" id="Phobius"/>
    </source>
</evidence>
<dbReference type="Gene3D" id="3.20.20.190">
    <property type="entry name" value="Phosphatidylinositol (PI) phosphodiesterase"/>
    <property type="match status" value="1"/>
</dbReference>
<dbReference type="InterPro" id="IPR018476">
    <property type="entry name" value="GlyceroP-diester-Pdiesterase_M"/>
</dbReference>
<evidence type="ECO:0000259" key="2">
    <source>
        <dbReference type="PROSITE" id="PS51704"/>
    </source>
</evidence>
<feature type="transmembrane region" description="Helical" evidence="1">
    <location>
        <begin position="262"/>
        <end position="294"/>
    </location>
</feature>
<reference evidence="4" key="1">
    <citation type="journal article" date="2019" name="Int. J. Syst. Evol. Microbiol.">
        <title>The Global Catalogue of Microorganisms (GCM) 10K type strain sequencing project: providing services to taxonomists for standard genome sequencing and annotation.</title>
        <authorList>
            <consortium name="The Broad Institute Genomics Platform"/>
            <consortium name="The Broad Institute Genome Sequencing Center for Infectious Disease"/>
            <person name="Wu L."/>
            <person name="Ma J."/>
        </authorList>
    </citation>
    <scope>NUCLEOTIDE SEQUENCE [LARGE SCALE GENOMIC DNA]</scope>
    <source>
        <strain evidence="4">CCUG 50213</strain>
    </source>
</reference>
<evidence type="ECO:0000313" key="3">
    <source>
        <dbReference type="EMBL" id="MFD1201453.1"/>
    </source>
</evidence>
<feature type="transmembrane region" description="Helical" evidence="1">
    <location>
        <begin position="79"/>
        <end position="104"/>
    </location>
</feature>
<accession>A0ABW3TPU4</accession>
<keyword evidence="4" id="KW-1185">Reference proteome</keyword>
<evidence type="ECO:0000313" key="4">
    <source>
        <dbReference type="Proteomes" id="UP001597181"/>
    </source>
</evidence>
<sequence>MTRIRRIRRMTALLLGGAAMRLRAAGLPLLAAILLTQLAVFAIVLPVNQWLFREALRAVGHSGLDLAAPIRPEGVPFTIALIALIVLIAFWAMALQFVLFTVLLSSTGERPAAREQRRHLALVLRKMLRPSALPLIGYLFFLLPLTGFGFTSLLAKGIAIPPFISGELGKTLTSWLVLVLFLFVLGSINTRLALTVPIFALTTATGGRASRLSVRLTRGAAPEWGIVFAVATVLALAALAAVALFVVALLPTLLADTIAPGAAPAVAAVSLGVAQLITLVLTGGATAAIAAVLVHAFGVQRAKLPADVRELAPSGAGGAERLALSGRVARGGRGAVVLPALIVCAAVAGSAAFTAAGWNTLHRLHAAPDTLVLAHRGFSDGGVENTIGGLEAAAAAGADLVEMDVMETKDHRFVVMHDANLARLAGEPARVADLTLAELTEVAVTDLHGNAGTIPSLEEYLLRAAELEMPLLVEIKLGGNDSPDHVERLVAEMEGLGVLDDHMYHSLDAASVERLKRLRPDLTVGYTMAFAAVEAPRTDADMIVVEQWTATDEVQRSAERAGLGFFAWTVNDTGSMRDHLRRGTDGIVTDHPDEVVRLRGEMADRSGLAAVLFDALARFVTLG</sequence>
<dbReference type="PANTHER" id="PTHR46211">
    <property type="entry name" value="GLYCEROPHOSPHORYL DIESTER PHOSPHODIESTERASE"/>
    <property type="match status" value="1"/>
</dbReference>
<keyword evidence="1" id="KW-0812">Transmembrane</keyword>
<feature type="transmembrane region" description="Helical" evidence="1">
    <location>
        <begin position="335"/>
        <end position="358"/>
    </location>
</feature>
<dbReference type="SUPFAM" id="SSF51695">
    <property type="entry name" value="PLC-like phosphodiesterases"/>
    <property type="match status" value="1"/>
</dbReference>
<dbReference type="Proteomes" id="UP001597181">
    <property type="component" value="Unassembled WGS sequence"/>
</dbReference>
<dbReference type="Pfam" id="PF03009">
    <property type="entry name" value="GDPD"/>
    <property type="match status" value="1"/>
</dbReference>
<gene>
    <name evidence="3" type="ORF">ACFQ3U_06060</name>
</gene>